<dbReference type="InterPro" id="IPR006093">
    <property type="entry name" value="Oxy_OxRdtase_FAD_BS"/>
</dbReference>
<dbReference type="PROSITE" id="PS00862">
    <property type="entry name" value="OX2_COVAL_FAD"/>
    <property type="match status" value="1"/>
</dbReference>
<keyword evidence="8" id="KW-1185">Reference proteome</keyword>
<dbReference type="InterPro" id="IPR016167">
    <property type="entry name" value="FAD-bd_PCMH_sub1"/>
</dbReference>
<feature type="domain" description="FAD-binding PCMH-type" evidence="6">
    <location>
        <begin position="54"/>
        <end position="223"/>
    </location>
</feature>
<dbReference type="GO" id="GO:0016491">
    <property type="term" value="F:oxidoreductase activity"/>
    <property type="evidence" value="ECO:0007669"/>
    <property type="project" value="UniProtKB-KW"/>
</dbReference>
<name>A0A1H3T2E7_9ACTN</name>
<dbReference type="InterPro" id="IPR016169">
    <property type="entry name" value="FAD-bd_PCMH_sub2"/>
</dbReference>
<keyword evidence="4" id="KW-0274">FAD</keyword>
<evidence type="ECO:0000256" key="4">
    <source>
        <dbReference type="ARBA" id="ARBA00022827"/>
    </source>
</evidence>
<comment type="cofactor">
    <cofactor evidence="1">
        <name>FAD</name>
        <dbReference type="ChEBI" id="CHEBI:57692"/>
    </cofactor>
</comment>
<dbReference type="PANTHER" id="PTHR42973">
    <property type="entry name" value="BINDING OXIDOREDUCTASE, PUTATIVE (AFU_ORTHOLOGUE AFUA_1G17690)-RELATED"/>
    <property type="match status" value="1"/>
</dbReference>
<evidence type="ECO:0000256" key="1">
    <source>
        <dbReference type="ARBA" id="ARBA00001974"/>
    </source>
</evidence>
<dbReference type="GO" id="GO:0071949">
    <property type="term" value="F:FAD binding"/>
    <property type="evidence" value="ECO:0007669"/>
    <property type="project" value="InterPro"/>
</dbReference>
<dbReference type="STRING" id="137265.SAMN05421684_4996"/>
<dbReference type="Pfam" id="PF01565">
    <property type="entry name" value="FAD_binding_4"/>
    <property type="match status" value="1"/>
</dbReference>
<dbReference type="Gene3D" id="3.30.43.10">
    <property type="entry name" value="Uridine Diphospho-n-acetylenolpyruvylglucosamine Reductase, domain 2"/>
    <property type="match status" value="1"/>
</dbReference>
<accession>A0A1H3T2E7</accession>
<protein>
    <submittedName>
        <fullName evidence="7">FAD/FMN-containing dehydrogenase</fullName>
    </submittedName>
</protein>
<reference evidence="8" key="1">
    <citation type="submission" date="2016-10" db="EMBL/GenBank/DDBJ databases">
        <authorList>
            <person name="Varghese N."/>
            <person name="Submissions S."/>
        </authorList>
    </citation>
    <scope>NUCLEOTIDE SEQUENCE [LARGE SCALE GENOMIC DNA]</scope>
    <source>
        <strain evidence="8">DSM 44718</strain>
    </source>
</reference>
<dbReference type="InterPro" id="IPR036318">
    <property type="entry name" value="FAD-bd_PCMH-like_sf"/>
</dbReference>
<proteinExistence type="inferred from homology"/>
<dbReference type="PROSITE" id="PS51387">
    <property type="entry name" value="FAD_PCMH"/>
    <property type="match status" value="1"/>
</dbReference>
<dbReference type="OrthoDB" id="9775082at2"/>
<comment type="similarity">
    <text evidence="2">Belongs to the oxygen-dependent FAD-linked oxidoreductase family.</text>
</comment>
<dbReference type="AlphaFoldDB" id="A0A1H3T2E7"/>
<evidence type="ECO:0000313" key="7">
    <source>
        <dbReference type="EMBL" id="SDZ43519.1"/>
    </source>
</evidence>
<organism evidence="7 8">
    <name type="scientific">Asanoa ishikariensis</name>
    <dbReference type="NCBI Taxonomy" id="137265"/>
    <lineage>
        <taxon>Bacteria</taxon>
        <taxon>Bacillati</taxon>
        <taxon>Actinomycetota</taxon>
        <taxon>Actinomycetes</taxon>
        <taxon>Micromonosporales</taxon>
        <taxon>Micromonosporaceae</taxon>
        <taxon>Asanoa</taxon>
    </lineage>
</organism>
<evidence type="ECO:0000256" key="2">
    <source>
        <dbReference type="ARBA" id="ARBA00005466"/>
    </source>
</evidence>
<evidence type="ECO:0000259" key="6">
    <source>
        <dbReference type="PROSITE" id="PS51387"/>
    </source>
</evidence>
<dbReference type="PANTHER" id="PTHR42973:SF39">
    <property type="entry name" value="FAD-BINDING PCMH-TYPE DOMAIN-CONTAINING PROTEIN"/>
    <property type="match status" value="1"/>
</dbReference>
<dbReference type="Gene3D" id="3.40.462.20">
    <property type="match status" value="1"/>
</dbReference>
<dbReference type="EMBL" id="FNQB01000003">
    <property type="protein sequence ID" value="SDZ43519.1"/>
    <property type="molecule type" value="Genomic_DNA"/>
</dbReference>
<dbReference type="SUPFAM" id="SSF56176">
    <property type="entry name" value="FAD-binding/transporter-associated domain-like"/>
    <property type="match status" value="1"/>
</dbReference>
<evidence type="ECO:0000256" key="3">
    <source>
        <dbReference type="ARBA" id="ARBA00022630"/>
    </source>
</evidence>
<dbReference type="InterPro" id="IPR016166">
    <property type="entry name" value="FAD-bd_PCMH"/>
</dbReference>
<dbReference type="Gene3D" id="3.30.465.10">
    <property type="match status" value="1"/>
</dbReference>
<dbReference type="RefSeq" id="WP_090798025.1">
    <property type="nucleotide sequence ID" value="NZ_BOND01000004.1"/>
</dbReference>
<evidence type="ECO:0000256" key="5">
    <source>
        <dbReference type="ARBA" id="ARBA00023002"/>
    </source>
</evidence>
<evidence type="ECO:0000313" key="8">
    <source>
        <dbReference type="Proteomes" id="UP000199632"/>
    </source>
</evidence>
<keyword evidence="5" id="KW-0560">Oxidoreductase</keyword>
<dbReference type="Proteomes" id="UP000199632">
    <property type="component" value="Unassembled WGS sequence"/>
</dbReference>
<keyword evidence="3" id="KW-0285">Flavoprotein</keyword>
<sequence length="471" mass="49500">MTTSSTHLTTLTPDETAAAAAATILAGRLSEGAAVHLPGEDGHSAALVGYNLTVRHRPLVVVATATPEDVAETVRFATEHRLRVAVRSTGHGPGTATEGGLLINTERMTEVTVDPASWTARVGAGARWQQVIDAAARHGLAAANGSSPTVGVVGYTLGGGLSPILGRTRGYAADNVISIDLVTADGVARTVTAASDPELFWGLRGGKSGFGVITAIEFRLFPLSHLYGGAIFFDGEHAGAVLHAWRDWVEGTPDELSSSIAVLRMPPIAAVPEPLRGRLVVHVRVAYLGSADDGARHVAPIRAAAPAIIDAVGEMPYTAVAAIHSDPVDPMPVYERSALLRDLPAEAVDRLVDVAVENADVPVTLVELRHLAGALRRPPREPNAVANRDAPFLLFLASVAAADEAAAHTAFHERVLSELGAWTTGRTFANFLTPGDGRAEHLATAYPADVHARLVALKRHWDPDGRFADRS</sequence>
<dbReference type="InterPro" id="IPR006094">
    <property type="entry name" value="Oxid_FAD_bind_N"/>
</dbReference>
<gene>
    <name evidence="7" type="ORF">SAMN05421684_4996</name>
</gene>
<dbReference type="InterPro" id="IPR050416">
    <property type="entry name" value="FAD-linked_Oxidoreductase"/>
</dbReference>